<comment type="caution">
    <text evidence="3">The sequence shown here is derived from an EMBL/GenBank/DDBJ whole genome shotgun (WGS) entry which is preliminary data.</text>
</comment>
<dbReference type="InterPro" id="IPR038029">
    <property type="entry name" value="GbiG_N_sf"/>
</dbReference>
<dbReference type="Pfam" id="PF01890">
    <property type="entry name" value="CbiG_C"/>
    <property type="match status" value="1"/>
</dbReference>
<feature type="domain" description="CobE/GbiG C-terminal" evidence="1">
    <location>
        <begin position="263"/>
        <end position="392"/>
    </location>
</feature>
<sequence length="401" mass="44214">MIGPFCMTLRLRRHFEKQQKPRTDLIQIKPVWINNSMKTAVISFTQNGNACNRRIITGLKMAGYTTEGFYGGRYKENDSLAKEILRPAAKKVAEWTKDAFEKYDAIVFVGAAAIAVRSIAPCLKDKLTDPAVLVVDEKSQYVIPILSGHVGGANALAVQLAAYLQAIPVITTATDIQGLFAVDVFAVKNHLLITDRRKAKELSASILEYEQKLVYADAMLTHEAVLPKYLSITDEVEKADIIIDYHRLSDNMKGLQLIPEKTVWIGIGCRKGTEADMIKAAIRYFLTEHAIDERSVAGMASIDVKAQEQGILDACREYNWPFSTFSAGKLCALEGDFTASEFVKSHVGVDNVCERSALCAAGENEENGIIGHGETILLIRKEIMPGITLAAAGTGRRLRFE</sequence>
<evidence type="ECO:0008006" key="5">
    <source>
        <dbReference type="Google" id="ProtNLM"/>
    </source>
</evidence>
<evidence type="ECO:0000259" key="2">
    <source>
        <dbReference type="Pfam" id="PF11760"/>
    </source>
</evidence>
<dbReference type="PANTHER" id="PTHR37477:SF1">
    <property type="entry name" value="COBALT-PRECORRIN-5A HYDROLASE"/>
    <property type="match status" value="1"/>
</dbReference>
<evidence type="ECO:0000259" key="1">
    <source>
        <dbReference type="Pfam" id="PF01890"/>
    </source>
</evidence>
<accession>A0A3E2TR70</accession>
<dbReference type="PANTHER" id="PTHR37477">
    <property type="entry name" value="COBALT-PRECORRIN-5A HYDROLASE"/>
    <property type="match status" value="1"/>
</dbReference>
<dbReference type="GO" id="GO:0009236">
    <property type="term" value="P:cobalamin biosynthetic process"/>
    <property type="evidence" value="ECO:0007669"/>
    <property type="project" value="InterPro"/>
</dbReference>
<dbReference type="InterPro" id="IPR036518">
    <property type="entry name" value="CobE/GbiG_C_sf"/>
</dbReference>
<gene>
    <name evidence="3" type="ORF">DW070_03970</name>
</gene>
<reference evidence="3 4" key="1">
    <citation type="submission" date="2018-08" db="EMBL/GenBank/DDBJ databases">
        <title>A genome reference for cultivated species of the human gut microbiota.</title>
        <authorList>
            <person name="Zou Y."/>
            <person name="Xue W."/>
            <person name="Luo G."/>
        </authorList>
    </citation>
    <scope>NUCLEOTIDE SEQUENCE [LARGE SCALE GENOMIC DNA]</scope>
    <source>
        <strain evidence="3 4">AF45-17</strain>
    </source>
</reference>
<dbReference type="InterPro" id="IPR052553">
    <property type="entry name" value="CbiG_hydrolase"/>
</dbReference>
<dbReference type="SUPFAM" id="SSF159664">
    <property type="entry name" value="CobE/GbiG C-terminal domain-like"/>
    <property type="match status" value="1"/>
</dbReference>
<proteinExistence type="predicted"/>
<evidence type="ECO:0000313" key="4">
    <source>
        <dbReference type="Proteomes" id="UP000260773"/>
    </source>
</evidence>
<dbReference type="Pfam" id="PF11760">
    <property type="entry name" value="CbiG_N"/>
    <property type="match status" value="1"/>
</dbReference>
<evidence type="ECO:0000313" key="3">
    <source>
        <dbReference type="EMBL" id="RGB81305.1"/>
    </source>
</evidence>
<dbReference type="Gene3D" id="3.40.50.11220">
    <property type="match status" value="1"/>
</dbReference>
<dbReference type="Proteomes" id="UP000260773">
    <property type="component" value="Unassembled WGS sequence"/>
</dbReference>
<dbReference type="SUPFAM" id="SSF159672">
    <property type="entry name" value="CbiG N-terminal domain-like"/>
    <property type="match status" value="1"/>
</dbReference>
<organism evidence="3 4">
    <name type="scientific">Coprococcus catus</name>
    <dbReference type="NCBI Taxonomy" id="116085"/>
    <lineage>
        <taxon>Bacteria</taxon>
        <taxon>Bacillati</taxon>
        <taxon>Bacillota</taxon>
        <taxon>Clostridia</taxon>
        <taxon>Lachnospirales</taxon>
        <taxon>Lachnospiraceae</taxon>
        <taxon>Coprococcus</taxon>
    </lineage>
</organism>
<dbReference type="InterPro" id="IPR021744">
    <property type="entry name" value="CbiG_N"/>
</dbReference>
<protein>
    <recommendedName>
        <fullName evidence="5">Cobalamin biosynthesis protein CbiG</fullName>
    </recommendedName>
</protein>
<dbReference type="EMBL" id="QVEP01000006">
    <property type="protein sequence ID" value="RGB81305.1"/>
    <property type="molecule type" value="Genomic_DNA"/>
</dbReference>
<dbReference type="AlphaFoldDB" id="A0A3E2TR70"/>
<dbReference type="InterPro" id="IPR002750">
    <property type="entry name" value="CobE/GbiG_C"/>
</dbReference>
<dbReference type="Gene3D" id="3.30.420.180">
    <property type="entry name" value="CobE/GbiG C-terminal domain"/>
    <property type="match status" value="1"/>
</dbReference>
<feature type="domain" description="Cobalamin synthesis G N-terminal" evidence="2">
    <location>
        <begin position="95"/>
        <end position="175"/>
    </location>
</feature>
<name>A0A3E2TR70_9FIRM</name>